<dbReference type="Pfam" id="PF01541">
    <property type="entry name" value="GIY-YIG"/>
    <property type="match status" value="1"/>
</dbReference>
<comment type="similarity">
    <text evidence="1">Belongs to the UPF0213 family.</text>
</comment>
<dbReference type="AlphaFoldDB" id="A0A2W5QPD6"/>
<dbReference type="CDD" id="cd10448">
    <property type="entry name" value="GIY-YIG_unchar_3"/>
    <property type="match status" value="1"/>
</dbReference>
<dbReference type="SUPFAM" id="SSF82771">
    <property type="entry name" value="GIY-YIG endonuclease"/>
    <property type="match status" value="1"/>
</dbReference>
<dbReference type="PANTHER" id="PTHR34477">
    <property type="entry name" value="UPF0213 PROTEIN YHBQ"/>
    <property type="match status" value="1"/>
</dbReference>
<dbReference type="InterPro" id="IPR035901">
    <property type="entry name" value="GIY-YIG_endonuc_sf"/>
</dbReference>
<evidence type="ECO:0000259" key="2">
    <source>
        <dbReference type="PROSITE" id="PS50164"/>
    </source>
</evidence>
<dbReference type="Proteomes" id="UP000248887">
    <property type="component" value="Unassembled WGS sequence"/>
</dbReference>
<reference evidence="3 4" key="1">
    <citation type="submission" date="2017-08" db="EMBL/GenBank/DDBJ databases">
        <title>Infants hospitalized years apart are colonized by the same room-sourced microbial strains.</title>
        <authorList>
            <person name="Brooks B."/>
            <person name="Olm M.R."/>
            <person name="Firek B.A."/>
            <person name="Baker R."/>
            <person name="Thomas B.C."/>
            <person name="Morowitz M.J."/>
            <person name="Banfield J.F."/>
        </authorList>
    </citation>
    <scope>NUCLEOTIDE SEQUENCE [LARGE SCALE GENOMIC DNA]</scope>
    <source>
        <strain evidence="3">S2_005_001_R2_27</strain>
    </source>
</reference>
<dbReference type="Gene3D" id="3.40.1440.10">
    <property type="entry name" value="GIY-YIG endonuclease"/>
    <property type="match status" value="1"/>
</dbReference>
<evidence type="ECO:0000313" key="4">
    <source>
        <dbReference type="Proteomes" id="UP000248887"/>
    </source>
</evidence>
<feature type="domain" description="GIY-YIG" evidence="2">
    <location>
        <begin position="2"/>
        <end position="78"/>
    </location>
</feature>
<name>A0A2W5QPD6_ANCNO</name>
<comment type="caution">
    <text evidence="3">The sequence shown here is derived from an EMBL/GenBank/DDBJ whole genome shotgun (WGS) entry which is preliminary data.</text>
</comment>
<evidence type="ECO:0000313" key="3">
    <source>
        <dbReference type="EMBL" id="PZQ78876.1"/>
    </source>
</evidence>
<proteinExistence type="inferred from homology"/>
<dbReference type="EMBL" id="QFQD01000114">
    <property type="protein sequence ID" value="PZQ78876.1"/>
    <property type="molecule type" value="Genomic_DNA"/>
</dbReference>
<dbReference type="SMART" id="SM00465">
    <property type="entry name" value="GIYc"/>
    <property type="match status" value="1"/>
</dbReference>
<gene>
    <name evidence="3" type="ORF">DI549_21620</name>
</gene>
<evidence type="ECO:0000256" key="1">
    <source>
        <dbReference type="ARBA" id="ARBA00007435"/>
    </source>
</evidence>
<dbReference type="InterPro" id="IPR000305">
    <property type="entry name" value="GIY-YIG_endonuc"/>
</dbReference>
<dbReference type="PROSITE" id="PS50164">
    <property type="entry name" value="GIY_YIG"/>
    <property type="match status" value="1"/>
</dbReference>
<organism evidence="3 4">
    <name type="scientific">Ancylobacter novellus</name>
    <name type="common">Thiobacillus novellus</name>
    <dbReference type="NCBI Taxonomy" id="921"/>
    <lineage>
        <taxon>Bacteria</taxon>
        <taxon>Pseudomonadati</taxon>
        <taxon>Pseudomonadota</taxon>
        <taxon>Alphaproteobacteria</taxon>
        <taxon>Hyphomicrobiales</taxon>
        <taxon>Xanthobacteraceae</taxon>
        <taxon>Ancylobacter</taxon>
    </lineage>
</organism>
<dbReference type="PANTHER" id="PTHR34477:SF5">
    <property type="entry name" value="BSL5627 PROTEIN"/>
    <property type="match status" value="1"/>
</dbReference>
<protein>
    <submittedName>
        <fullName evidence="3">GIY-YIG nuclease</fullName>
    </submittedName>
</protein>
<accession>A0A2W5QPD6</accession>
<sequence length="96" mass="11154">MERYAVYILASTRNGTLYLGVTNDLARRIAEHRAGVVPGFTQRYGIHRLVHVAFFGSIDEARACEARLKRWRRAWKLRLIEAGNPEWDDLAERLLE</sequence>
<dbReference type="InterPro" id="IPR050190">
    <property type="entry name" value="UPF0213_domain"/>
</dbReference>